<dbReference type="SUPFAM" id="SSF88659">
    <property type="entry name" value="Sigma3 and sigma4 domains of RNA polymerase sigma factors"/>
    <property type="match status" value="1"/>
</dbReference>
<dbReference type="Gene3D" id="1.10.1740.10">
    <property type="match status" value="1"/>
</dbReference>
<dbReference type="GO" id="GO:0016987">
    <property type="term" value="F:sigma factor activity"/>
    <property type="evidence" value="ECO:0007669"/>
    <property type="project" value="UniProtKB-KW"/>
</dbReference>
<dbReference type="InterPro" id="IPR007627">
    <property type="entry name" value="RNA_pol_sigma70_r2"/>
</dbReference>
<name>A0A366L354_9SPHI</name>
<dbReference type="InterPro" id="IPR039425">
    <property type="entry name" value="RNA_pol_sigma-70-like"/>
</dbReference>
<dbReference type="GO" id="GO:0006352">
    <property type="term" value="P:DNA-templated transcription initiation"/>
    <property type="evidence" value="ECO:0007669"/>
    <property type="project" value="InterPro"/>
</dbReference>
<sequence>MKNIENQTIDIRSIEPHYWVARYADYLFTYAVSRLNDEDLAKDLVQETFLAALERLDKFEGNSSEKTWLTAILKYKVIDVYRKKSRGHEKEIKVLKDDGRDDDFFYPEEGNWKVEHWPLEMGIEEPDALISGEFTEILQKCMKKLPELWLAIFTMKHMDEEDTSVICRELKVTSSNFWVIIHRTKVNLRSCLQKNWI</sequence>
<accession>A0A366L354</accession>
<evidence type="ECO:0000256" key="2">
    <source>
        <dbReference type="ARBA" id="ARBA00023015"/>
    </source>
</evidence>
<keyword evidence="8" id="KW-1185">Reference proteome</keyword>
<dbReference type="OrthoDB" id="9782108at2"/>
<dbReference type="InterPro" id="IPR014284">
    <property type="entry name" value="RNA_pol_sigma-70_dom"/>
</dbReference>
<protein>
    <submittedName>
        <fullName evidence="7">RNA polymerase subunit sigma-24</fullName>
    </submittedName>
</protein>
<evidence type="ECO:0000256" key="5">
    <source>
        <dbReference type="ARBA" id="ARBA00023163"/>
    </source>
</evidence>
<gene>
    <name evidence="7" type="ORF">DRW42_09950</name>
</gene>
<dbReference type="PANTHER" id="PTHR43133">
    <property type="entry name" value="RNA POLYMERASE ECF-TYPE SIGMA FACTO"/>
    <property type="match status" value="1"/>
</dbReference>
<comment type="caution">
    <text evidence="7">The sequence shown here is derived from an EMBL/GenBank/DDBJ whole genome shotgun (WGS) entry which is preliminary data.</text>
</comment>
<dbReference type="NCBIfam" id="TIGR02937">
    <property type="entry name" value="sigma70-ECF"/>
    <property type="match status" value="1"/>
</dbReference>
<dbReference type="GO" id="GO:0003677">
    <property type="term" value="F:DNA binding"/>
    <property type="evidence" value="ECO:0007669"/>
    <property type="project" value="UniProtKB-KW"/>
</dbReference>
<comment type="similarity">
    <text evidence="1">Belongs to the sigma-70 factor family. ECF subfamily.</text>
</comment>
<dbReference type="Pfam" id="PF04542">
    <property type="entry name" value="Sigma70_r2"/>
    <property type="match status" value="1"/>
</dbReference>
<dbReference type="Proteomes" id="UP000252081">
    <property type="component" value="Unassembled WGS sequence"/>
</dbReference>
<dbReference type="PANTHER" id="PTHR43133:SF8">
    <property type="entry name" value="RNA POLYMERASE SIGMA FACTOR HI_1459-RELATED"/>
    <property type="match status" value="1"/>
</dbReference>
<evidence type="ECO:0000313" key="7">
    <source>
        <dbReference type="EMBL" id="RBQ07913.1"/>
    </source>
</evidence>
<keyword evidence="2" id="KW-0805">Transcription regulation</keyword>
<evidence type="ECO:0000256" key="3">
    <source>
        <dbReference type="ARBA" id="ARBA00023082"/>
    </source>
</evidence>
<reference evidence="7 8" key="1">
    <citation type="submission" date="2018-07" db="EMBL/GenBank/DDBJ databases">
        <title>A draft genome of a endophytic bacteria, a new species of Pedobacter.</title>
        <authorList>
            <person name="Zhang Z.D."/>
            <person name="Chen Z.J."/>
        </authorList>
    </citation>
    <scope>NUCLEOTIDE SEQUENCE [LARGE SCALE GENOMIC DNA]</scope>
    <source>
        <strain evidence="7 8">RS10</strain>
    </source>
</reference>
<evidence type="ECO:0000256" key="4">
    <source>
        <dbReference type="ARBA" id="ARBA00023125"/>
    </source>
</evidence>
<evidence type="ECO:0000259" key="6">
    <source>
        <dbReference type="Pfam" id="PF04542"/>
    </source>
</evidence>
<dbReference type="EMBL" id="QNQU01000007">
    <property type="protein sequence ID" value="RBQ07913.1"/>
    <property type="molecule type" value="Genomic_DNA"/>
</dbReference>
<dbReference type="InterPro" id="IPR013325">
    <property type="entry name" value="RNA_pol_sigma_r2"/>
</dbReference>
<dbReference type="SUPFAM" id="SSF88946">
    <property type="entry name" value="Sigma2 domain of RNA polymerase sigma factors"/>
    <property type="match status" value="1"/>
</dbReference>
<dbReference type="AlphaFoldDB" id="A0A366L354"/>
<keyword evidence="5" id="KW-0804">Transcription</keyword>
<evidence type="ECO:0000313" key="8">
    <source>
        <dbReference type="Proteomes" id="UP000252081"/>
    </source>
</evidence>
<dbReference type="RefSeq" id="WP_113948672.1">
    <property type="nucleotide sequence ID" value="NZ_QNQU01000007.1"/>
</dbReference>
<evidence type="ECO:0000256" key="1">
    <source>
        <dbReference type="ARBA" id="ARBA00010641"/>
    </source>
</evidence>
<proteinExistence type="inferred from homology"/>
<dbReference type="InterPro" id="IPR013324">
    <property type="entry name" value="RNA_pol_sigma_r3/r4-like"/>
</dbReference>
<keyword evidence="3" id="KW-0731">Sigma factor</keyword>
<feature type="domain" description="RNA polymerase sigma-70 region 2" evidence="6">
    <location>
        <begin position="20"/>
        <end position="86"/>
    </location>
</feature>
<keyword evidence="4" id="KW-0238">DNA-binding</keyword>
<organism evidence="7 8">
    <name type="scientific">Pedobacter miscanthi</name>
    <dbReference type="NCBI Taxonomy" id="2259170"/>
    <lineage>
        <taxon>Bacteria</taxon>
        <taxon>Pseudomonadati</taxon>
        <taxon>Bacteroidota</taxon>
        <taxon>Sphingobacteriia</taxon>
        <taxon>Sphingobacteriales</taxon>
        <taxon>Sphingobacteriaceae</taxon>
        <taxon>Pedobacter</taxon>
    </lineage>
</organism>